<dbReference type="EMBL" id="JASSZA010000008">
    <property type="protein sequence ID" value="KAK2103224.1"/>
    <property type="molecule type" value="Genomic_DNA"/>
</dbReference>
<evidence type="ECO:0000313" key="2">
    <source>
        <dbReference type="EMBL" id="KAK2103224.1"/>
    </source>
</evidence>
<sequence length="368" mass="41268">MGLARKKLSEYWLHLSLKPASSDAPGSHSPKVPKEEFTTMDNVWATGLNLAYSDQLALTQLTLYLTNGHLDCSLNTLEVPRFVPKEKKKNNRISALSVPVSKRCFLKVLGAAALTATAKLCLGARLFEYRKKKGPQAKMKQNWAGEEKQTSFNYDQDPAKRLSGPTPPVASILTRGMCETLCSMLEGETAEESKHLPGLSEELLSHLRNRWQKCHSDPLRPGEWVSESLTSTKNQLNMCEQGLIYHPRQSLAQVQPHVLWMAEEGTSPVRGHRKTHFSVLQTSVQISKQITEHGKEHVTCITNHIEKLDYVFKKLHSRYDSLWQLQTSGTTFSYSCSKSLHKSGYLVAQQLCITTVEEPGQAPLSSRP</sequence>
<accession>A0ABQ9V2J6</accession>
<evidence type="ECO:0000259" key="1">
    <source>
        <dbReference type="Pfam" id="PF24923"/>
    </source>
</evidence>
<name>A0ABQ9V2J6_SAGOE</name>
<proteinExistence type="predicted"/>
<dbReference type="Proteomes" id="UP001266305">
    <property type="component" value="Unassembled WGS sequence"/>
</dbReference>
<gene>
    <name evidence="2" type="ORF">P7K49_017080</name>
</gene>
<reference evidence="2 3" key="1">
    <citation type="submission" date="2023-05" db="EMBL/GenBank/DDBJ databases">
        <title>B98-5 Cell Line De Novo Hybrid Assembly: An Optical Mapping Approach.</title>
        <authorList>
            <person name="Kananen K."/>
            <person name="Auerbach J.A."/>
            <person name="Kautto E."/>
            <person name="Blachly J.S."/>
        </authorList>
    </citation>
    <scope>NUCLEOTIDE SEQUENCE [LARGE SCALE GENOMIC DNA]</scope>
    <source>
        <strain evidence="2">B95-8</strain>
        <tissue evidence="2">Cell line</tissue>
    </source>
</reference>
<evidence type="ECO:0000313" key="3">
    <source>
        <dbReference type="Proteomes" id="UP001266305"/>
    </source>
</evidence>
<dbReference type="Pfam" id="PF24923">
    <property type="entry name" value="ATP-grasp_IQCH"/>
    <property type="match status" value="1"/>
</dbReference>
<dbReference type="InterPro" id="IPR056855">
    <property type="entry name" value="ATP-grasp_IQCH"/>
</dbReference>
<feature type="domain" description="IQCH-like ATP-grasp" evidence="1">
    <location>
        <begin position="38"/>
        <end position="73"/>
    </location>
</feature>
<comment type="caution">
    <text evidence="2">The sequence shown here is derived from an EMBL/GenBank/DDBJ whole genome shotgun (WGS) entry which is preliminary data.</text>
</comment>
<organism evidence="2 3">
    <name type="scientific">Saguinus oedipus</name>
    <name type="common">Cotton-top tamarin</name>
    <name type="synonym">Oedipomidas oedipus</name>
    <dbReference type="NCBI Taxonomy" id="9490"/>
    <lineage>
        <taxon>Eukaryota</taxon>
        <taxon>Metazoa</taxon>
        <taxon>Chordata</taxon>
        <taxon>Craniata</taxon>
        <taxon>Vertebrata</taxon>
        <taxon>Euteleostomi</taxon>
        <taxon>Mammalia</taxon>
        <taxon>Eutheria</taxon>
        <taxon>Euarchontoglires</taxon>
        <taxon>Primates</taxon>
        <taxon>Haplorrhini</taxon>
        <taxon>Platyrrhini</taxon>
        <taxon>Cebidae</taxon>
        <taxon>Callitrichinae</taxon>
        <taxon>Saguinus</taxon>
    </lineage>
</organism>
<keyword evidence="3" id="KW-1185">Reference proteome</keyword>
<protein>
    <recommendedName>
        <fullName evidence="1">IQCH-like ATP-grasp domain-containing protein</fullName>
    </recommendedName>
</protein>